<evidence type="ECO:0000313" key="13">
    <source>
        <dbReference type="Proteomes" id="UP000193218"/>
    </source>
</evidence>
<dbReference type="Proteomes" id="UP000193218">
    <property type="component" value="Unassembled WGS sequence"/>
</dbReference>
<dbReference type="AlphaFoldDB" id="A0A1Y1U6T1"/>
<keyword evidence="4" id="KW-0479">Metal-binding</keyword>
<dbReference type="Gene3D" id="3.40.390.10">
    <property type="entry name" value="Collagenase (Catalytic Domain)"/>
    <property type="match status" value="2"/>
</dbReference>
<keyword evidence="7" id="KW-0482">Metalloprotease</keyword>
<dbReference type="PRINTS" id="PR00786">
    <property type="entry name" value="NEPRILYSIN"/>
</dbReference>
<evidence type="ECO:0000256" key="8">
    <source>
        <dbReference type="SAM" id="MobiDB-lite"/>
    </source>
</evidence>
<dbReference type="SUPFAM" id="SSF55486">
    <property type="entry name" value="Metalloproteases ('zincins'), catalytic domain"/>
    <property type="match status" value="1"/>
</dbReference>
<evidence type="ECO:0000256" key="9">
    <source>
        <dbReference type="SAM" id="Phobius"/>
    </source>
</evidence>
<keyword evidence="5" id="KW-0378">Hydrolase</keyword>
<dbReference type="PROSITE" id="PS51885">
    <property type="entry name" value="NEPRILYSIN"/>
    <property type="match status" value="1"/>
</dbReference>
<dbReference type="GO" id="GO:0004222">
    <property type="term" value="F:metalloendopeptidase activity"/>
    <property type="evidence" value="ECO:0007669"/>
    <property type="project" value="InterPro"/>
</dbReference>
<reference evidence="12 13" key="1">
    <citation type="submission" date="2017-03" db="EMBL/GenBank/DDBJ databases">
        <title>Widespread Adenine N6-methylation of Active Genes in Fungi.</title>
        <authorList>
            <consortium name="DOE Joint Genome Institute"/>
            <person name="Mondo S.J."/>
            <person name="Dannebaum R.O."/>
            <person name="Kuo R.C."/>
            <person name="Louie K.B."/>
            <person name="Bewick A.J."/>
            <person name="Labutti K."/>
            <person name="Haridas S."/>
            <person name="Kuo A."/>
            <person name="Salamov A."/>
            <person name="Ahrendt S.R."/>
            <person name="Lau R."/>
            <person name="Bowen B.P."/>
            <person name="Lipzen A."/>
            <person name="Sullivan W."/>
            <person name="Andreopoulos W.B."/>
            <person name="Clum A."/>
            <person name="Lindquist E."/>
            <person name="Daum C."/>
            <person name="Northen T.R."/>
            <person name="Ramamoorthy G."/>
            <person name="Schmitz R.J."/>
            <person name="Gryganskyi A."/>
            <person name="Culley D."/>
            <person name="Magnuson J."/>
            <person name="James T.Y."/>
            <person name="O'Malley M.A."/>
            <person name="Stajich J.E."/>
            <person name="Spatafora J.W."/>
            <person name="Visel A."/>
            <person name="Grigoriev I.V."/>
        </authorList>
    </citation>
    <scope>NUCLEOTIDE SEQUENCE [LARGE SCALE GENOMIC DNA]</scope>
    <source>
        <strain evidence="12 13">NRRL Y-17943</strain>
    </source>
</reference>
<gene>
    <name evidence="12" type="ORF">BD324DRAFT_584453</name>
</gene>
<feature type="compositionally biased region" description="Basic and acidic residues" evidence="8">
    <location>
        <begin position="406"/>
        <end position="415"/>
    </location>
</feature>
<dbReference type="InterPro" id="IPR018497">
    <property type="entry name" value="Peptidase_M13_C"/>
</dbReference>
<evidence type="ECO:0000256" key="7">
    <source>
        <dbReference type="ARBA" id="ARBA00023049"/>
    </source>
</evidence>
<dbReference type="GO" id="GO:0016485">
    <property type="term" value="P:protein processing"/>
    <property type="evidence" value="ECO:0007669"/>
    <property type="project" value="TreeGrafter"/>
</dbReference>
<evidence type="ECO:0000313" key="12">
    <source>
        <dbReference type="EMBL" id="ORX33753.1"/>
    </source>
</evidence>
<dbReference type="STRING" id="4999.A0A1Y1U6T1"/>
<keyword evidence="9" id="KW-0812">Transmembrane</keyword>
<evidence type="ECO:0000256" key="6">
    <source>
        <dbReference type="ARBA" id="ARBA00022833"/>
    </source>
</evidence>
<evidence type="ECO:0000256" key="4">
    <source>
        <dbReference type="ARBA" id="ARBA00022723"/>
    </source>
</evidence>
<feature type="domain" description="Peptidase M13 N-terminal" evidence="11">
    <location>
        <begin position="297"/>
        <end position="638"/>
    </location>
</feature>
<dbReference type="RefSeq" id="XP_021868052.1">
    <property type="nucleotide sequence ID" value="XM_022013683.1"/>
</dbReference>
<evidence type="ECO:0000256" key="2">
    <source>
        <dbReference type="ARBA" id="ARBA00007357"/>
    </source>
</evidence>
<proteinExistence type="inferred from homology"/>
<feature type="domain" description="Peptidase M13 N-terminal" evidence="11">
    <location>
        <begin position="131"/>
        <end position="229"/>
    </location>
</feature>
<protein>
    <recommendedName>
        <fullName evidence="14">Endothelin-converting enzyme 1</fullName>
    </recommendedName>
</protein>
<feature type="region of interest" description="Disordered" evidence="8">
    <location>
        <begin position="398"/>
        <end position="430"/>
    </location>
</feature>
<dbReference type="PANTHER" id="PTHR11733:SF167">
    <property type="entry name" value="FI17812P1-RELATED"/>
    <property type="match status" value="1"/>
</dbReference>
<evidence type="ECO:0008006" key="14">
    <source>
        <dbReference type="Google" id="ProtNLM"/>
    </source>
</evidence>
<evidence type="ECO:0000256" key="1">
    <source>
        <dbReference type="ARBA" id="ARBA00001947"/>
    </source>
</evidence>
<dbReference type="PANTHER" id="PTHR11733">
    <property type="entry name" value="ZINC METALLOPROTEASE FAMILY M13 NEPRILYSIN-RELATED"/>
    <property type="match status" value="1"/>
</dbReference>
<dbReference type="Pfam" id="PF01431">
    <property type="entry name" value="Peptidase_M13"/>
    <property type="match status" value="1"/>
</dbReference>
<evidence type="ECO:0000256" key="5">
    <source>
        <dbReference type="ARBA" id="ARBA00022801"/>
    </source>
</evidence>
<dbReference type="InParanoid" id="A0A1Y1U6T1"/>
<feature type="transmembrane region" description="Helical" evidence="9">
    <location>
        <begin position="43"/>
        <end position="65"/>
    </location>
</feature>
<dbReference type="InterPro" id="IPR042089">
    <property type="entry name" value="Peptidase_M13_dom_2"/>
</dbReference>
<comment type="similarity">
    <text evidence="2">Belongs to the peptidase M13 family.</text>
</comment>
<dbReference type="Pfam" id="PF05649">
    <property type="entry name" value="Peptidase_M13_N"/>
    <property type="match status" value="2"/>
</dbReference>
<comment type="cofactor">
    <cofactor evidence="1">
        <name>Zn(2+)</name>
        <dbReference type="ChEBI" id="CHEBI:29105"/>
    </cofactor>
</comment>
<evidence type="ECO:0000256" key="3">
    <source>
        <dbReference type="ARBA" id="ARBA00022670"/>
    </source>
</evidence>
<dbReference type="InterPro" id="IPR008753">
    <property type="entry name" value="Peptidase_M13_N"/>
</dbReference>
<dbReference type="InterPro" id="IPR024079">
    <property type="entry name" value="MetalloPept_cat_dom_sf"/>
</dbReference>
<keyword evidence="6" id="KW-0862">Zinc</keyword>
<keyword evidence="3" id="KW-0645">Protease</keyword>
<dbReference type="EMBL" id="NBSH01000017">
    <property type="protein sequence ID" value="ORX33753.1"/>
    <property type="molecule type" value="Genomic_DNA"/>
</dbReference>
<keyword evidence="9" id="KW-1133">Transmembrane helix</keyword>
<dbReference type="GeneID" id="33555491"/>
<accession>A0A1Y1U6T1</accession>
<dbReference type="GO" id="GO:0046872">
    <property type="term" value="F:metal ion binding"/>
    <property type="evidence" value="ECO:0007669"/>
    <property type="project" value="UniProtKB-KW"/>
</dbReference>
<dbReference type="InterPro" id="IPR000718">
    <property type="entry name" value="Peptidase_M13"/>
</dbReference>
<evidence type="ECO:0000259" key="10">
    <source>
        <dbReference type="Pfam" id="PF01431"/>
    </source>
</evidence>
<comment type="caution">
    <text evidence="12">The sequence shown here is derived from an EMBL/GenBank/DDBJ whole genome shotgun (WGS) entry which is preliminary data.</text>
</comment>
<organism evidence="12 13">
    <name type="scientific">Kockovaella imperatae</name>
    <dbReference type="NCBI Taxonomy" id="4999"/>
    <lineage>
        <taxon>Eukaryota</taxon>
        <taxon>Fungi</taxon>
        <taxon>Dikarya</taxon>
        <taxon>Basidiomycota</taxon>
        <taxon>Agaricomycotina</taxon>
        <taxon>Tremellomycetes</taxon>
        <taxon>Tremellales</taxon>
        <taxon>Cuniculitremaceae</taxon>
        <taxon>Kockovaella</taxon>
    </lineage>
</organism>
<keyword evidence="13" id="KW-1185">Reference proteome</keyword>
<keyword evidence="9" id="KW-0472">Membrane</keyword>
<dbReference type="GO" id="GO:0005886">
    <property type="term" value="C:plasma membrane"/>
    <property type="evidence" value="ECO:0007669"/>
    <property type="project" value="TreeGrafter"/>
</dbReference>
<sequence length="912" mass="100911">MPNPRASTDEETAPLLDDDRRRNDSFFSALLHPARPLTNLEKILAAGSVLLLILTATFVGLFAGAESALKNRPGSGGPGEVVTITTTAHITATSGHAPSPTGTPSTGVCLSAECIMLSSTILQSLNTSADPCENFVEFATGGWKASHTLPDDKALIGTFMEVDENNKAKIISAIPSKLQDSADVHQQNLHKLKSAYESCMDLDKLSEVGIGPLISLTDKILDMSGPFDTSSSDDAELFNPAEEWRGEWREDYVVPDHLLERLERHELAKHLGTARILHHDHPAELPSEDSKIPVDAERRAKITKTLAWLNSRGASGLVEFQIEGDSGGDDPQMQSLGLYQASGGLPTKEYYEEKAIMDLYHTVVKDILIDVASHTHQSSKRDLTEHLIEAIALKGEEGWPWPWPGKGDEPDDGGRPGRGGSPPSSEPLEERMDRLAAKVVSFERELMRAGADVEKLYNPKYAYNPYSTEKVGKALPFLDIPAYLSTFAIRSFPVNITVTYPPYLESVTRLVDDVSDDVLSGYFVLRLALEYAPALGYDTGVWTATRRLKEALSGLKKGTKEIRQEFCLRQVDSIVGYIAGAEYVAKAFGPDAREDAQNIIDSIIQTFHDHIPDVPWMDKESAKAAQLKAKSIQPRIGYATTPDVVNPQSLANWYRQLNVQDEDFFGTYLSAQLLQQSRTWQTLGRRRDNGTWIMSPQTVNAYYSPPDSEITFPAGILQPPFYSKTFPPHMKYGAFGAVAAHELGHAFDNTGAQYDERGRLRDWWTKETVDAFNERAQCLARQYSKYYILDAEGNKVYVNGNLTNGENIGDAGLSQAFAAWKKSVATKSEDTQKLPGLDFTDEQLFFIAFGRVWADVIRPATAVQRVRSDPHSPNIWRALGTLRNSAEFHKAFGCKSGSFMNPPKDEQCQLWS</sequence>
<feature type="domain" description="Peptidase M13 C-terminal" evidence="10">
    <location>
        <begin position="700"/>
        <end position="908"/>
    </location>
</feature>
<dbReference type="CDD" id="cd08662">
    <property type="entry name" value="M13"/>
    <property type="match status" value="1"/>
</dbReference>
<name>A0A1Y1U6T1_9TREE</name>
<evidence type="ECO:0000259" key="11">
    <source>
        <dbReference type="Pfam" id="PF05649"/>
    </source>
</evidence>
<dbReference type="Gene3D" id="1.10.1380.10">
    <property type="entry name" value="Neutral endopeptidase , domain2"/>
    <property type="match status" value="2"/>
</dbReference>
<dbReference type="OrthoDB" id="6475849at2759"/>